<organism evidence="1 2">
    <name type="scientific">Aldrovandia affinis</name>
    <dbReference type="NCBI Taxonomy" id="143900"/>
    <lineage>
        <taxon>Eukaryota</taxon>
        <taxon>Metazoa</taxon>
        <taxon>Chordata</taxon>
        <taxon>Craniata</taxon>
        <taxon>Vertebrata</taxon>
        <taxon>Euteleostomi</taxon>
        <taxon>Actinopterygii</taxon>
        <taxon>Neopterygii</taxon>
        <taxon>Teleostei</taxon>
        <taxon>Notacanthiformes</taxon>
        <taxon>Halosauridae</taxon>
        <taxon>Aldrovandia</taxon>
    </lineage>
</organism>
<proteinExistence type="predicted"/>
<keyword evidence="2" id="KW-1185">Reference proteome</keyword>
<protein>
    <submittedName>
        <fullName evidence="1">Uncharacterized protein</fullName>
    </submittedName>
</protein>
<dbReference type="Proteomes" id="UP001221898">
    <property type="component" value="Unassembled WGS sequence"/>
</dbReference>
<dbReference type="AlphaFoldDB" id="A0AAD7SDQ0"/>
<gene>
    <name evidence="1" type="ORF">AAFF_G00397810</name>
</gene>
<evidence type="ECO:0000313" key="2">
    <source>
        <dbReference type="Proteomes" id="UP001221898"/>
    </source>
</evidence>
<name>A0AAD7SDQ0_9TELE</name>
<sequence length="75" mass="8192">MKGFKLACAEMVQWKYGLIRAPGRADSGASPAGIRAHQLELFGSSECPFIPCGLSSAPALELMAERELPWQRPFL</sequence>
<comment type="caution">
    <text evidence="1">The sequence shown here is derived from an EMBL/GenBank/DDBJ whole genome shotgun (WGS) entry which is preliminary data.</text>
</comment>
<reference evidence="1" key="1">
    <citation type="journal article" date="2023" name="Science">
        <title>Genome structures resolve the early diversification of teleost fishes.</title>
        <authorList>
            <person name="Parey E."/>
            <person name="Louis A."/>
            <person name="Montfort J."/>
            <person name="Bouchez O."/>
            <person name="Roques C."/>
            <person name="Iampietro C."/>
            <person name="Lluch J."/>
            <person name="Castinel A."/>
            <person name="Donnadieu C."/>
            <person name="Desvignes T."/>
            <person name="Floi Bucao C."/>
            <person name="Jouanno E."/>
            <person name="Wen M."/>
            <person name="Mejri S."/>
            <person name="Dirks R."/>
            <person name="Jansen H."/>
            <person name="Henkel C."/>
            <person name="Chen W.J."/>
            <person name="Zahm M."/>
            <person name="Cabau C."/>
            <person name="Klopp C."/>
            <person name="Thompson A.W."/>
            <person name="Robinson-Rechavi M."/>
            <person name="Braasch I."/>
            <person name="Lecointre G."/>
            <person name="Bobe J."/>
            <person name="Postlethwait J.H."/>
            <person name="Berthelot C."/>
            <person name="Roest Crollius H."/>
            <person name="Guiguen Y."/>
        </authorList>
    </citation>
    <scope>NUCLEOTIDE SEQUENCE</scope>
    <source>
        <strain evidence="1">NC1722</strain>
    </source>
</reference>
<evidence type="ECO:0000313" key="1">
    <source>
        <dbReference type="EMBL" id="KAJ8400398.1"/>
    </source>
</evidence>
<dbReference type="EMBL" id="JAINUG010000077">
    <property type="protein sequence ID" value="KAJ8400398.1"/>
    <property type="molecule type" value="Genomic_DNA"/>
</dbReference>
<accession>A0AAD7SDQ0</accession>